<dbReference type="EMBL" id="KQ234222">
    <property type="protein sequence ID" value="KMZ81877.1"/>
    <property type="molecule type" value="Genomic_DNA"/>
</dbReference>
<sequence>MAGNDGQVRALGKAEIDELIGNSLKSGDTEGHPYFLQQNNIYWETGHRTYIPFFHFLIHKYTNKIVDDQIRKFTKSVRSVHHTPFVFHKDGYFRNYYADPDVNMVFHLKKSPNFVFNSTGTLNSYSLLEGNCSYDKPTHIFNQVVMSAFKMDLKNVLEGAGQGEGG</sequence>
<accession>A0A0J9SIN9</accession>
<protein>
    <submittedName>
        <fullName evidence="1">Uncharacterized protein</fullName>
    </submittedName>
</protein>
<evidence type="ECO:0000313" key="1">
    <source>
        <dbReference type="EMBL" id="KMZ81877.1"/>
    </source>
</evidence>
<dbReference type="OrthoDB" id="363546at2759"/>
<reference evidence="1 2" key="1">
    <citation type="submission" date="2011-08" db="EMBL/GenBank/DDBJ databases">
        <title>The Genome Sequence of Plasmodium vivax India VII.</title>
        <authorList>
            <consortium name="The Broad Institute Genome Sequencing Platform"/>
            <consortium name="The Broad Institute Genome Sequencing Center for Infectious Disease"/>
            <person name="Neafsey D."/>
            <person name="Carlton J."/>
            <person name="Barnwell J."/>
            <person name="Collins W."/>
            <person name="Escalante A."/>
            <person name="Mullikin J."/>
            <person name="Saul A."/>
            <person name="Guigo R."/>
            <person name="Camara F."/>
            <person name="Young S.K."/>
            <person name="Zeng Q."/>
            <person name="Gargeya S."/>
            <person name="Fitzgerald M."/>
            <person name="Haas B."/>
            <person name="Abouelleil A."/>
            <person name="Alvarado L."/>
            <person name="Arachchi H.M."/>
            <person name="Berlin A."/>
            <person name="Brown A."/>
            <person name="Chapman S.B."/>
            <person name="Chen Z."/>
            <person name="Dunbar C."/>
            <person name="Freedman E."/>
            <person name="Gearin G."/>
            <person name="Gellesch M."/>
            <person name="Goldberg J."/>
            <person name="Griggs A."/>
            <person name="Gujja S."/>
            <person name="Heiman D."/>
            <person name="Howarth C."/>
            <person name="Larson L."/>
            <person name="Lui A."/>
            <person name="MacDonald P.J.P."/>
            <person name="Montmayeur A."/>
            <person name="Murphy C."/>
            <person name="Neiman D."/>
            <person name="Pearson M."/>
            <person name="Priest M."/>
            <person name="Roberts A."/>
            <person name="Saif S."/>
            <person name="Shea T."/>
            <person name="Shenoy N."/>
            <person name="Sisk P."/>
            <person name="Stolte C."/>
            <person name="Sykes S."/>
            <person name="Wortman J."/>
            <person name="Nusbaum C."/>
            <person name="Birren B."/>
        </authorList>
    </citation>
    <scope>NUCLEOTIDE SEQUENCE [LARGE SCALE GENOMIC DNA]</scope>
    <source>
        <strain evidence="1 2">India VII</strain>
    </source>
</reference>
<evidence type="ECO:0000313" key="2">
    <source>
        <dbReference type="Proteomes" id="UP000053562"/>
    </source>
</evidence>
<proteinExistence type="predicted"/>
<gene>
    <name evidence="1" type="ORF">PVIIG_02926</name>
</gene>
<name>A0A0J9SIN9_PLAVI</name>
<dbReference type="AlphaFoldDB" id="A0A0J9SIN9"/>
<dbReference type="Proteomes" id="UP000053562">
    <property type="component" value="Unassembled WGS sequence"/>
</dbReference>
<organism evidence="1 2">
    <name type="scientific">Plasmodium vivax India VII</name>
    <dbReference type="NCBI Taxonomy" id="1077284"/>
    <lineage>
        <taxon>Eukaryota</taxon>
        <taxon>Sar</taxon>
        <taxon>Alveolata</taxon>
        <taxon>Apicomplexa</taxon>
        <taxon>Aconoidasida</taxon>
        <taxon>Haemosporida</taxon>
        <taxon>Plasmodiidae</taxon>
        <taxon>Plasmodium</taxon>
        <taxon>Plasmodium (Plasmodium)</taxon>
    </lineage>
</organism>